<sequence>MREPPPCTRCTPPPPAEWSRSAAPLDPSNDRPAAPPNTQGSAPEHWGRNQRPPPKRPDPTNCVSGSPSPPAYLARVRGCCSALRSRGVAAHSVSKAELLIEAARSRTNLQRSRHKRRTGPPLAGARALT</sequence>
<gene>
    <name evidence="2" type="ORF">P7K49_012688</name>
</gene>
<feature type="region of interest" description="Disordered" evidence="1">
    <location>
        <begin position="106"/>
        <end position="129"/>
    </location>
</feature>
<evidence type="ECO:0000256" key="1">
    <source>
        <dbReference type="SAM" id="MobiDB-lite"/>
    </source>
</evidence>
<evidence type="ECO:0000313" key="3">
    <source>
        <dbReference type="Proteomes" id="UP001266305"/>
    </source>
</evidence>
<feature type="region of interest" description="Disordered" evidence="1">
    <location>
        <begin position="1"/>
        <end position="68"/>
    </location>
</feature>
<evidence type="ECO:0000313" key="2">
    <source>
        <dbReference type="EMBL" id="KAK2107523.1"/>
    </source>
</evidence>
<keyword evidence="3" id="KW-1185">Reference proteome</keyword>
<name>A0ABQ9VDS1_SAGOE</name>
<dbReference type="EMBL" id="JASSZA010000006">
    <property type="protein sequence ID" value="KAK2107523.1"/>
    <property type="molecule type" value="Genomic_DNA"/>
</dbReference>
<dbReference type="Proteomes" id="UP001266305">
    <property type="component" value="Unassembled WGS sequence"/>
</dbReference>
<protein>
    <submittedName>
        <fullName evidence="2">Uncharacterized protein</fullName>
    </submittedName>
</protein>
<proteinExistence type="predicted"/>
<organism evidence="2 3">
    <name type="scientific">Saguinus oedipus</name>
    <name type="common">Cotton-top tamarin</name>
    <name type="synonym">Oedipomidas oedipus</name>
    <dbReference type="NCBI Taxonomy" id="9490"/>
    <lineage>
        <taxon>Eukaryota</taxon>
        <taxon>Metazoa</taxon>
        <taxon>Chordata</taxon>
        <taxon>Craniata</taxon>
        <taxon>Vertebrata</taxon>
        <taxon>Euteleostomi</taxon>
        <taxon>Mammalia</taxon>
        <taxon>Eutheria</taxon>
        <taxon>Euarchontoglires</taxon>
        <taxon>Primates</taxon>
        <taxon>Haplorrhini</taxon>
        <taxon>Platyrrhini</taxon>
        <taxon>Cebidae</taxon>
        <taxon>Callitrichinae</taxon>
        <taxon>Saguinus</taxon>
    </lineage>
</organism>
<accession>A0ABQ9VDS1</accession>
<reference evidence="2 3" key="1">
    <citation type="submission" date="2023-05" db="EMBL/GenBank/DDBJ databases">
        <title>B98-5 Cell Line De Novo Hybrid Assembly: An Optical Mapping Approach.</title>
        <authorList>
            <person name="Kananen K."/>
            <person name="Auerbach J.A."/>
            <person name="Kautto E."/>
            <person name="Blachly J.S."/>
        </authorList>
    </citation>
    <scope>NUCLEOTIDE SEQUENCE [LARGE SCALE GENOMIC DNA]</scope>
    <source>
        <strain evidence="2">B95-8</strain>
        <tissue evidence="2">Cell line</tissue>
    </source>
</reference>
<feature type="compositionally biased region" description="Pro residues" evidence="1">
    <location>
        <begin position="1"/>
        <end position="16"/>
    </location>
</feature>
<comment type="caution">
    <text evidence="2">The sequence shown here is derived from an EMBL/GenBank/DDBJ whole genome shotgun (WGS) entry which is preliminary data.</text>
</comment>